<dbReference type="Proteomes" id="UP000026960">
    <property type="component" value="Chromosome 1"/>
</dbReference>
<reference evidence="1" key="1">
    <citation type="journal article" date="2009" name="Rice">
        <title>De Novo Next Generation Sequencing of Plant Genomes.</title>
        <authorList>
            <person name="Rounsley S."/>
            <person name="Marri P.R."/>
            <person name="Yu Y."/>
            <person name="He R."/>
            <person name="Sisneros N."/>
            <person name="Goicoechea J.L."/>
            <person name="Lee S.J."/>
            <person name="Angelova A."/>
            <person name="Kudrna D."/>
            <person name="Luo M."/>
            <person name="Affourtit J."/>
            <person name="Desany B."/>
            <person name="Knight J."/>
            <person name="Niazi F."/>
            <person name="Egholm M."/>
            <person name="Wing R.A."/>
        </authorList>
    </citation>
    <scope>NUCLEOTIDE SEQUENCE [LARGE SCALE GENOMIC DNA]</scope>
    <source>
        <strain evidence="1">cv. IRGC 105608</strain>
    </source>
</reference>
<name>A0A0D3ESP4_9ORYZ</name>
<evidence type="ECO:0000313" key="1">
    <source>
        <dbReference type="EnsemblPlants" id="OBART01G27100.1"/>
    </source>
</evidence>
<keyword evidence="2" id="KW-1185">Reference proteome</keyword>
<dbReference type="HOGENOM" id="CLU_2926238_0_0_1"/>
<sequence length="61" mass="6470">MAAAIVVEEHVAVSIIVPWSETMLTCLPPCSKFMDASNLALFDEYGGSELILPLPGYASLG</sequence>
<dbReference type="AlphaFoldDB" id="A0A0D3ESP4"/>
<accession>A0A0D3ESP4</accession>
<protein>
    <submittedName>
        <fullName evidence="1">Uncharacterized protein</fullName>
    </submittedName>
</protein>
<dbReference type="Gramene" id="OBART01G27100.1">
    <property type="protein sequence ID" value="OBART01G27100.1"/>
    <property type="gene ID" value="OBART01G27100"/>
</dbReference>
<proteinExistence type="predicted"/>
<reference evidence="1" key="2">
    <citation type="submission" date="2015-03" db="UniProtKB">
        <authorList>
            <consortium name="EnsemblPlants"/>
        </authorList>
    </citation>
    <scope>IDENTIFICATION</scope>
</reference>
<organism evidence="1">
    <name type="scientific">Oryza barthii</name>
    <dbReference type="NCBI Taxonomy" id="65489"/>
    <lineage>
        <taxon>Eukaryota</taxon>
        <taxon>Viridiplantae</taxon>
        <taxon>Streptophyta</taxon>
        <taxon>Embryophyta</taxon>
        <taxon>Tracheophyta</taxon>
        <taxon>Spermatophyta</taxon>
        <taxon>Magnoliopsida</taxon>
        <taxon>Liliopsida</taxon>
        <taxon>Poales</taxon>
        <taxon>Poaceae</taxon>
        <taxon>BOP clade</taxon>
        <taxon>Oryzoideae</taxon>
        <taxon>Oryzeae</taxon>
        <taxon>Oryzinae</taxon>
        <taxon>Oryza</taxon>
    </lineage>
</organism>
<evidence type="ECO:0000313" key="2">
    <source>
        <dbReference type="Proteomes" id="UP000026960"/>
    </source>
</evidence>
<dbReference type="PaxDb" id="65489-OBART01G27100.1"/>
<dbReference type="EnsemblPlants" id="OBART01G27100.1">
    <property type="protein sequence ID" value="OBART01G27100.1"/>
    <property type="gene ID" value="OBART01G27100"/>
</dbReference>